<protein>
    <submittedName>
        <fullName evidence="2">Uncharacterized protein</fullName>
    </submittedName>
</protein>
<feature type="compositionally biased region" description="Acidic residues" evidence="1">
    <location>
        <begin position="81"/>
        <end position="94"/>
    </location>
</feature>
<accession>A0A9W7G3U6</accession>
<dbReference type="AlphaFoldDB" id="A0A9W7G3U6"/>
<evidence type="ECO:0000256" key="1">
    <source>
        <dbReference type="SAM" id="MobiDB-lite"/>
    </source>
</evidence>
<name>A0A9W7G3U6_9STRA</name>
<feature type="region of interest" description="Disordered" evidence="1">
    <location>
        <begin position="76"/>
        <end position="108"/>
    </location>
</feature>
<comment type="caution">
    <text evidence="2">The sequence shown here is derived from an EMBL/GenBank/DDBJ whole genome shotgun (WGS) entry which is preliminary data.</text>
</comment>
<organism evidence="2 3">
    <name type="scientific">Triparma columacea</name>
    <dbReference type="NCBI Taxonomy" id="722753"/>
    <lineage>
        <taxon>Eukaryota</taxon>
        <taxon>Sar</taxon>
        <taxon>Stramenopiles</taxon>
        <taxon>Ochrophyta</taxon>
        <taxon>Bolidophyceae</taxon>
        <taxon>Parmales</taxon>
        <taxon>Triparmaceae</taxon>
        <taxon>Triparma</taxon>
    </lineage>
</organism>
<dbReference type="OrthoDB" id="10548084at2759"/>
<dbReference type="Proteomes" id="UP001165065">
    <property type="component" value="Unassembled WGS sequence"/>
</dbReference>
<dbReference type="EMBL" id="BRYA01000758">
    <property type="protein sequence ID" value="GMI31851.1"/>
    <property type="molecule type" value="Genomic_DNA"/>
</dbReference>
<keyword evidence="3" id="KW-1185">Reference proteome</keyword>
<sequence>MGRIYVAGQDSGFGCSLDDIVAHGLKYLEGSISLPTPPTIPPSVSYTMEETMVDEMTDDLCTNQNRRRSFGYDDVGNYKVEDEEEEEDGDDYEGDYYFNGVNDRDMDM</sequence>
<evidence type="ECO:0000313" key="2">
    <source>
        <dbReference type="EMBL" id="GMI31851.1"/>
    </source>
</evidence>
<reference evidence="3" key="1">
    <citation type="journal article" date="2023" name="Commun. Biol.">
        <title>Genome analysis of Parmales, the sister group of diatoms, reveals the evolutionary specialization of diatoms from phago-mixotrophs to photoautotrophs.</title>
        <authorList>
            <person name="Ban H."/>
            <person name="Sato S."/>
            <person name="Yoshikawa S."/>
            <person name="Yamada K."/>
            <person name="Nakamura Y."/>
            <person name="Ichinomiya M."/>
            <person name="Sato N."/>
            <person name="Blanc-Mathieu R."/>
            <person name="Endo H."/>
            <person name="Kuwata A."/>
            <person name="Ogata H."/>
        </authorList>
    </citation>
    <scope>NUCLEOTIDE SEQUENCE [LARGE SCALE GENOMIC DNA]</scope>
</reference>
<proteinExistence type="predicted"/>
<gene>
    <name evidence="2" type="ORF">TrCOL_g7467</name>
</gene>
<evidence type="ECO:0000313" key="3">
    <source>
        <dbReference type="Proteomes" id="UP001165065"/>
    </source>
</evidence>